<keyword evidence="2" id="KW-0659">Purine metabolism</keyword>
<dbReference type="SUPFAM" id="SSF49785">
    <property type="entry name" value="Galactose-binding domain-like"/>
    <property type="match status" value="2"/>
</dbReference>
<dbReference type="PANTHER" id="PTHR12045:SF3">
    <property type="entry name" value="INACTIVE ALLANTOICASE-RELATED"/>
    <property type="match status" value="1"/>
</dbReference>
<dbReference type="InterPro" id="IPR008979">
    <property type="entry name" value="Galactose-bd-like_sf"/>
</dbReference>
<dbReference type="InterPro" id="IPR015908">
    <property type="entry name" value="Allantoicase_dom"/>
</dbReference>
<evidence type="ECO:0000313" key="4">
    <source>
        <dbReference type="EMBL" id="MBM7414988.1"/>
    </source>
</evidence>
<dbReference type="HAMAP" id="MF_00813">
    <property type="entry name" value="Allantoicase"/>
    <property type="match status" value="1"/>
</dbReference>
<dbReference type="Gene3D" id="2.60.120.260">
    <property type="entry name" value="Galactose-binding domain-like"/>
    <property type="match status" value="2"/>
</dbReference>
<name>A0ABS2KSR4_9NOCA</name>
<proteinExistence type="inferred from homology"/>
<dbReference type="Proteomes" id="UP000703038">
    <property type="component" value="Unassembled WGS sequence"/>
</dbReference>
<evidence type="ECO:0000256" key="1">
    <source>
        <dbReference type="ARBA" id="ARBA00009242"/>
    </source>
</evidence>
<dbReference type="InterPro" id="IPR005164">
    <property type="entry name" value="Allantoicase"/>
</dbReference>
<dbReference type="GO" id="GO:0004037">
    <property type="term" value="F:allantoicase activity"/>
    <property type="evidence" value="ECO:0007669"/>
    <property type="project" value="UniProtKB-EC"/>
</dbReference>
<dbReference type="Pfam" id="PF03561">
    <property type="entry name" value="Allantoicase"/>
    <property type="match status" value="2"/>
</dbReference>
<reference evidence="4 5" key="1">
    <citation type="submission" date="2021-01" db="EMBL/GenBank/DDBJ databases">
        <title>Genomics of switchgrass bacterial isolates.</title>
        <authorList>
            <person name="Shade A."/>
        </authorList>
    </citation>
    <scope>NUCLEOTIDE SEQUENCE [LARGE SCALE GENOMIC DNA]</scope>
    <source>
        <strain evidence="4 5">PvP111</strain>
    </source>
</reference>
<comment type="pathway">
    <text evidence="2">Nitrogen metabolism; (S)-allantoin degradation; (S)-ureidoglycolate from allantoate (aminidohydrolase route): step 1/1.</text>
</comment>
<keyword evidence="5" id="KW-1185">Reference proteome</keyword>
<protein>
    <recommendedName>
        <fullName evidence="2">Probable allantoicase</fullName>
        <ecNumber evidence="2">3.5.3.4</ecNumber>
    </recommendedName>
    <alternativeName>
        <fullName evidence="2">Allantoate amidinohydrolase</fullName>
    </alternativeName>
</protein>
<comment type="caution">
    <text evidence="4">The sequence shown here is derived from an EMBL/GenBank/DDBJ whole genome shotgun (WGS) entry which is preliminary data.</text>
</comment>
<dbReference type="EC" id="3.5.3.4" evidence="2"/>
<dbReference type="NCBIfam" id="TIGR02961">
    <property type="entry name" value="allantoicase"/>
    <property type="match status" value="1"/>
</dbReference>
<sequence length="341" mass="37406">MTTATFTAHVDLASRALGGSVSAANDELFAQRENLIRPEPPVFDPHDFGHKGKVYDGWETRRRRDDGHDWAIVRLGAAGIVHGVVVDTAHFLGNYPPFVSVDGACVEGHPSTEELEKADWHTVVERSPALGGTANAYAVDDHHRWTHVRLNIFPDGGVARLRVHGEVVPDPRFLTGTVDLLAAENGAVLTECSDAFYSSPANIIMPGRARNMGEGWENARRRHGGNDFAVFALAAAGVPRYLEVDTSYYVGNAPGWVRVTTVDARTADSRDERTWHELLPRTAVAPDTRHRFALDASPAATHLRLDVYPDGGLSRLRMFGELDDDSATAARERWSSSRPTE</sequence>
<evidence type="ECO:0000259" key="3">
    <source>
        <dbReference type="Pfam" id="PF03561"/>
    </source>
</evidence>
<comment type="catalytic activity">
    <reaction evidence="2">
        <text>allantoate + H2O = (S)-ureidoglycolate + urea</text>
        <dbReference type="Rhea" id="RHEA:11016"/>
        <dbReference type="ChEBI" id="CHEBI:15377"/>
        <dbReference type="ChEBI" id="CHEBI:16199"/>
        <dbReference type="ChEBI" id="CHEBI:17536"/>
        <dbReference type="ChEBI" id="CHEBI:57296"/>
        <dbReference type="EC" id="3.5.3.4"/>
    </reaction>
</comment>
<organism evidence="4 5">
    <name type="scientific">Rhodococcoides corynebacterioides</name>
    <dbReference type="NCBI Taxonomy" id="53972"/>
    <lineage>
        <taxon>Bacteria</taxon>
        <taxon>Bacillati</taxon>
        <taxon>Actinomycetota</taxon>
        <taxon>Actinomycetes</taxon>
        <taxon>Mycobacteriales</taxon>
        <taxon>Nocardiaceae</taxon>
        <taxon>Rhodococcoides</taxon>
    </lineage>
</organism>
<feature type="domain" description="Allantoicase" evidence="3">
    <location>
        <begin position="186"/>
        <end position="321"/>
    </location>
</feature>
<dbReference type="PANTHER" id="PTHR12045">
    <property type="entry name" value="ALLANTOICASE"/>
    <property type="match status" value="1"/>
</dbReference>
<gene>
    <name evidence="2" type="primary">alc</name>
    <name evidence="4" type="ORF">JOE42_001721</name>
</gene>
<accession>A0ABS2KSR4</accession>
<evidence type="ECO:0000256" key="2">
    <source>
        <dbReference type="HAMAP-Rule" id="MF_00813"/>
    </source>
</evidence>
<dbReference type="RefSeq" id="WP_204867900.1">
    <property type="nucleotide sequence ID" value="NZ_JAFBBK010000001.1"/>
</dbReference>
<feature type="domain" description="Allantoicase" evidence="3">
    <location>
        <begin position="18"/>
        <end position="167"/>
    </location>
</feature>
<dbReference type="EMBL" id="JAFBBK010000001">
    <property type="protein sequence ID" value="MBM7414988.1"/>
    <property type="molecule type" value="Genomic_DNA"/>
</dbReference>
<comment type="similarity">
    <text evidence="1 2">Belongs to the allantoicase family.</text>
</comment>
<keyword evidence="2 4" id="KW-0378">Hydrolase</keyword>
<evidence type="ECO:0000313" key="5">
    <source>
        <dbReference type="Proteomes" id="UP000703038"/>
    </source>
</evidence>
<dbReference type="PIRSF" id="PIRSF016516">
    <property type="entry name" value="Allantoicase"/>
    <property type="match status" value="1"/>
</dbReference>